<dbReference type="EMBL" id="QWGA01000003">
    <property type="protein sequence ID" value="RIJ32238.1"/>
    <property type="molecule type" value="Genomic_DNA"/>
</dbReference>
<dbReference type="Proteomes" id="UP000265845">
    <property type="component" value="Unassembled WGS sequence"/>
</dbReference>
<keyword evidence="3" id="KW-1185">Reference proteome</keyword>
<reference evidence="2 3" key="1">
    <citation type="submission" date="2018-08" db="EMBL/GenBank/DDBJ databases">
        <title>Henriciella mobilis sp. nov., isolated from seawater.</title>
        <authorList>
            <person name="Cheng H."/>
            <person name="Wu Y.-H."/>
            <person name="Xu X.-W."/>
            <person name="Guo L.-L."/>
        </authorList>
    </citation>
    <scope>NUCLEOTIDE SEQUENCE [LARGE SCALE GENOMIC DNA]</scope>
    <source>
        <strain evidence="2 3">CCUG67844</strain>
    </source>
</reference>
<evidence type="ECO:0000313" key="3">
    <source>
        <dbReference type="Proteomes" id="UP000265845"/>
    </source>
</evidence>
<feature type="domain" description="DinB-like" evidence="1">
    <location>
        <begin position="12"/>
        <end position="159"/>
    </location>
</feature>
<dbReference type="InterPro" id="IPR034660">
    <property type="entry name" value="DinB/YfiT-like"/>
</dbReference>
<accession>A0A399RLZ4</accession>
<dbReference type="RefSeq" id="WP_119453723.1">
    <property type="nucleotide sequence ID" value="NZ_QWGA01000003.1"/>
</dbReference>
<proteinExistence type="predicted"/>
<comment type="caution">
    <text evidence="2">The sequence shown here is derived from an EMBL/GenBank/DDBJ whole genome shotgun (WGS) entry which is preliminary data.</text>
</comment>
<dbReference type="SUPFAM" id="SSF109854">
    <property type="entry name" value="DinB/YfiT-like putative metalloenzymes"/>
    <property type="match status" value="1"/>
</dbReference>
<dbReference type="InterPro" id="IPR024775">
    <property type="entry name" value="DinB-like"/>
</dbReference>
<protein>
    <submittedName>
        <fullName evidence="2">DinB family protein</fullName>
    </submittedName>
</protein>
<evidence type="ECO:0000313" key="2">
    <source>
        <dbReference type="EMBL" id="RIJ32238.1"/>
    </source>
</evidence>
<dbReference type="Pfam" id="PF12867">
    <property type="entry name" value="DinB_2"/>
    <property type="match status" value="1"/>
</dbReference>
<organism evidence="2 3">
    <name type="scientific">Henriciella algicola</name>
    <dbReference type="NCBI Taxonomy" id="1608422"/>
    <lineage>
        <taxon>Bacteria</taxon>
        <taxon>Pseudomonadati</taxon>
        <taxon>Pseudomonadota</taxon>
        <taxon>Alphaproteobacteria</taxon>
        <taxon>Hyphomonadales</taxon>
        <taxon>Hyphomonadaceae</taxon>
        <taxon>Henriciella</taxon>
    </lineage>
</organism>
<sequence length="175" mass="20060">MSSDLKAVLLRQYDMAWRLAELHLDALTTEDCLWRPGGEAGLHVWRDDASGRWHADWPDREDYEIGPASLGWITWHLIFWWQTVLDQSFGDGQLARENVLWPGSADGVREEVRALACRWRALVEGLDDEALTSSGLTRWPFKERPFAEVVAWANVELMKSASEMGYVLFLKRGAK</sequence>
<gene>
    <name evidence="2" type="ORF">D1222_04165</name>
</gene>
<name>A0A399RLZ4_9PROT</name>
<dbReference type="AlphaFoldDB" id="A0A399RLZ4"/>
<dbReference type="OrthoDB" id="5022306at2"/>
<evidence type="ECO:0000259" key="1">
    <source>
        <dbReference type="Pfam" id="PF12867"/>
    </source>
</evidence>